<evidence type="ECO:0000313" key="3">
    <source>
        <dbReference type="EMBL" id="KAF2897431.1"/>
    </source>
</evidence>
<dbReference type="InterPro" id="IPR041588">
    <property type="entry name" value="Integrase_H2C2"/>
</dbReference>
<dbReference type="AlphaFoldDB" id="A0A8K0D558"/>
<sequence>MDQSPVPRTHGYLTPQNRYDLLRSPLERYPGLRRTESPPTHVFTLQRLHNETIKELTQEEETLAQIEPAKKKIRMEARTPLPYSETSSTIHSNENEELRKPIETIEEPIDKMKTQLIIETTLFPTMFTIQKATLGRQITTIKLPKEQTLQEKQENLKKILKQQPQCTTRIDVLEEKQDQEEQISIQHEGRTNHRGIDEGLKQLKRHYWWPHMQESVTHFINKCELSNKTKYDRRPIKPIMQLPQTYKKPFEHVQIDTFQIQGKKFLTLVDKFSKFRQAIKVGFANAIEIAEALVDYFSHLGGSSSRFIALFFRNYKRKTERKNLADALPDEAKALLSRGLSLRATTSSLAFSEGALRKRLMKETGATGKGNSEPLPRPRP</sequence>
<dbReference type="EMBL" id="VTPC01004177">
    <property type="protein sequence ID" value="KAF2897431.1"/>
    <property type="molecule type" value="Genomic_DNA"/>
</dbReference>
<name>A0A8K0D558_IGNLU</name>
<dbReference type="InterPro" id="IPR050951">
    <property type="entry name" value="Retrovirus_Pol_polyprotein"/>
</dbReference>
<reference evidence="3" key="1">
    <citation type="submission" date="2019-08" db="EMBL/GenBank/DDBJ databases">
        <title>The genome of the North American firefly Photinus pyralis.</title>
        <authorList>
            <consortium name="Photinus pyralis genome working group"/>
            <person name="Fallon T.R."/>
            <person name="Sander Lower S.E."/>
            <person name="Weng J.-K."/>
        </authorList>
    </citation>
    <scope>NUCLEOTIDE SEQUENCE</scope>
    <source>
        <strain evidence="3">TRF0915ILg1</strain>
        <tissue evidence="3">Whole body</tissue>
    </source>
</reference>
<evidence type="ECO:0000313" key="4">
    <source>
        <dbReference type="Proteomes" id="UP000801492"/>
    </source>
</evidence>
<dbReference type="GO" id="GO:0003964">
    <property type="term" value="F:RNA-directed DNA polymerase activity"/>
    <property type="evidence" value="ECO:0007669"/>
    <property type="project" value="UniProtKB-EC"/>
</dbReference>
<dbReference type="PANTHER" id="PTHR37984:SF5">
    <property type="entry name" value="PROTEIN NYNRIN-LIKE"/>
    <property type="match status" value="1"/>
</dbReference>
<dbReference type="PANTHER" id="PTHR37984">
    <property type="entry name" value="PROTEIN CBG26694"/>
    <property type="match status" value="1"/>
</dbReference>
<dbReference type="Gene3D" id="1.10.340.70">
    <property type="match status" value="1"/>
</dbReference>
<protein>
    <recommendedName>
        <fullName evidence="1">RNA-directed DNA polymerase</fullName>
        <ecNumber evidence="1">2.7.7.49</ecNumber>
    </recommendedName>
</protein>
<dbReference type="Pfam" id="PF17921">
    <property type="entry name" value="Integrase_H2C2"/>
    <property type="match status" value="1"/>
</dbReference>
<feature type="domain" description="Integrase zinc-binding" evidence="2">
    <location>
        <begin position="179"/>
        <end position="229"/>
    </location>
</feature>
<dbReference type="EC" id="2.7.7.49" evidence="1"/>
<proteinExistence type="predicted"/>
<evidence type="ECO:0000259" key="2">
    <source>
        <dbReference type="Pfam" id="PF17921"/>
    </source>
</evidence>
<evidence type="ECO:0000256" key="1">
    <source>
        <dbReference type="ARBA" id="ARBA00012493"/>
    </source>
</evidence>
<gene>
    <name evidence="3" type="ORF">ILUMI_08757</name>
</gene>
<accession>A0A8K0D558</accession>
<organism evidence="3 4">
    <name type="scientific">Ignelater luminosus</name>
    <name type="common">Cucubano</name>
    <name type="synonym">Pyrophorus luminosus</name>
    <dbReference type="NCBI Taxonomy" id="2038154"/>
    <lineage>
        <taxon>Eukaryota</taxon>
        <taxon>Metazoa</taxon>
        <taxon>Ecdysozoa</taxon>
        <taxon>Arthropoda</taxon>
        <taxon>Hexapoda</taxon>
        <taxon>Insecta</taxon>
        <taxon>Pterygota</taxon>
        <taxon>Neoptera</taxon>
        <taxon>Endopterygota</taxon>
        <taxon>Coleoptera</taxon>
        <taxon>Polyphaga</taxon>
        <taxon>Elateriformia</taxon>
        <taxon>Elateroidea</taxon>
        <taxon>Elateridae</taxon>
        <taxon>Agrypninae</taxon>
        <taxon>Pyrophorini</taxon>
        <taxon>Ignelater</taxon>
    </lineage>
</organism>
<comment type="caution">
    <text evidence="3">The sequence shown here is derived from an EMBL/GenBank/DDBJ whole genome shotgun (WGS) entry which is preliminary data.</text>
</comment>
<dbReference type="OrthoDB" id="6745242at2759"/>
<keyword evidence="4" id="KW-1185">Reference proteome</keyword>
<dbReference type="Proteomes" id="UP000801492">
    <property type="component" value="Unassembled WGS sequence"/>
</dbReference>